<dbReference type="Gene3D" id="3.10.100.10">
    <property type="entry name" value="Mannose-Binding Protein A, subunit A"/>
    <property type="match status" value="1"/>
</dbReference>
<dbReference type="GeneTree" id="ENSGT01020000230338"/>
<evidence type="ECO:0000313" key="4">
    <source>
        <dbReference type="Proteomes" id="UP000314983"/>
    </source>
</evidence>
<keyword evidence="4" id="KW-1185">Reference proteome</keyword>
<dbReference type="Pfam" id="PF00059">
    <property type="entry name" value="Lectin_C"/>
    <property type="match status" value="1"/>
</dbReference>
<keyword evidence="1" id="KW-0812">Transmembrane</keyword>
<dbReference type="Gene3D" id="1.20.5.400">
    <property type="match status" value="1"/>
</dbReference>
<dbReference type="InterPro" id="IPR016186">
    <property type="entry name" value="C-type_lectin-like/link_sf"/>
</dbReference>
<name>A0A4W4EXQ3_ELEEL</name>
<reference evidence="3" key="4">
    <citation type="submission" date="2025-08" db="UniProtKB">
        <authorList>
            <consortium name="Ensembl"/>
        </authorList>
    </citation>
    <scope>IDENTIFICATION</scope>
</reference>
<keyword evidence="1" id="KW-0472">Membrane</keyword>
<reference evidence="3" key="3">
    <citation type="submission" date="2020-05" db="EMBL/GenBank/DDBJ databases">
        <title>Electrophorus electricus (electric eel) genome, fEleEle1, primary haplotype.</title>
        <authorList>
            <person name="Myers G."/>
            <person name="Meyer A."/>
            <person name="Fedrigo O."/>
            <person name="Formenti G."/>
            <person name="Rhie A."/>
            <person name="Tracey A."/>
            <person name="Sims Y."/>
            <person name="Jarvis E.D."/>
        </authorList>
    </citation>
    <scope>NUCLEOTIDE SEQUENCE [LARGE SCALE GENOMIC DNA]</scope>
</reference>
<reference evidence="3" key="5">
    <citation type="submission" date="2025-09" db="UniProtKB">
        <authorList>
            <consortium name="Ensembl"/>
        </authorList>
    </citation>
    <scope>IDENTIFICATION</scope>
</reference>
<dbReference type="PANTHER" id="PTHR22803">
    <property type="entry name" value="MANNOSE, PHOSPHOLIPASE, LECTIN RECEPTOR RELATED"/>
    <property type="match status" value="1"/>
</dbReference>
<organism evidence="3 4">
    <name type="scientific">Electrophorus electricus</name>
    <name type="common">Electric eel</name>
    <name type="synonym">Gymnotus electricus</name>
    <dbReference type="NCBI Taxonomy" id="8005"/>
    <lineage>
        <taxon>Eukaryota</taxon>
        <taxon>Metazoa</taxon>
        <taxon>Chordata</taxon>
        <taxon>Craniata</taxon>
        <taxon>Vertebrata</taxon>
        <taxon>Euteleostomi</taxon>
        <taxon>Actinopterygii</taxon>
        <taxon>Neopterygii</taxon>
        <taxon>Teleostei</taxon>
        <taxon>Ostariophysi</taxon>
        <taxon>Gymnotiformes</taxon>
        <taxon>Gymnotoidei</taxon>
        <taxon>Gymnotidae</taxon>
        <taxon>Electrophorus</taxon>
    </lineage>
</organism>
<reference evidence="4" key="1">
    <citation type="journal article" date="2014" name="Science">
        <title>Nonhuman genetics. Genomic basis for the convergent evolution of electric organs.</title>
        <authorList>
            <person name="Gallant J.R."/>
            <person name="Traeger L.L."/>
            <person name="Volkening J.D."/>
            <person name="Moffett H."/>
            <person name="Chen P.H."/>
            <person name="Novina C.D."/>
            <person name="Phillips G.N.Jr."/>
            <person name="Anand R."/>
            <person name="Wells G.B."/>
            <person name="Pinch M."/>
            <person name="Guth R."/>
            <person name="Unguez G.A."/>
            <person name="Albert J.S."/>
            <person name="Zakon H.H."/>
            <person name="Samanta M.P."/>
            <person name="Sussman M.R."/>
        </authorList>
    </citation>
    <scope>NUCLEOTIDE SEQUENCE [LARGE SCALE GENOMIC DNA]</scope>
</reference>
<reference evidence="4" key="2">
    <citation type="journal article" date="2017" name="Sci. Adv.">
        <title>A tail of two voltages: Proteomic comparison of the three electric organs of the electric eel.</title>
        <authorList>
            <person name="Traeger L.L."/>
            <person name="Sabat G."/>
            <person name="Barrett-Wilt G.A."/>
            <person name="Wells G.B."/>
            <person name="Sussman M.R."/>
        </authorList>
    </citation>
    <scope>NUCLEOTIDE SEQUENCE [LARGE SCALE GENOMIC DNA]</scope>
</reference>
<dbReference type="Ensembl" id="ENSEEET00000016867.2">
    <property type="protein sequence ID" value="ENSEEEP00000016675.2"/>
    <property type="gene ID" value="ENSEEEG00000008263.2"/>
</dbReference>
<evidence type="ECO:0000313" key="3">
    <source>
        <dbReference type="Ensembl" id="ENSEEEP00000016675.2"/>
    </source>
</evidence>
<dbReference type="Proteomes" id="UP000314983">
    <property type="component" value="Chromosome 9"/>
</dbReference>
<dbReference type="InterPro" id="IPR001304">
    <property type="entry name" value="C-type_lectin-like"/>
</dbReference>
<dbReference type="InterPro" id="IPR016187">
    <property type="entry name" value="CTDL_fold"/>
</dbReference>
<keyword evidence="1" id="KW-1133">Transmembrane helix</keyword>
<dbReference type="PROSITE" id="PS50041">
    <property type="entry name" value="C_TYPE_LECTIN_2"/>
    <property type="match status" value="1"/>
</dbReference>
<dbReference type="InterPro" id="IPR050111">
    <property type="entry name" value="C-type_lectin/snaclec_domain"/>
</dbReference>
<accession>A0A4W4EXQ3</accession>
<evidence type="ECO:0000256" key="1">
    <source>
        <dbReference type="SAM" id="Phobius"/>
    </source>
</evidence>
<dbReference type="SMART" id="SM00034">
    <property type="entry name" value="CLECT"/>
    <property type="match status" value="1"/>
</dbReference>
<feature type="domain" description="C-type lectin" evidence="2">
    <location>
        <begin position="86"/>
        <end position="192"/>
    </location>
</feature>
<protein>
    <recommendedName>
        <fullName evidence="2">C-type lectin domain-containing protein</fullName>
    </recommendedName>
</protein>
<feature type="transmembrane region" description="Helical" evidence="1">
    <location>
        <begin position="20"/>
        <end position="42"/>
    </location>
</feature>
<evidence type="ECO:0000259" key="2">
    <source>
        <dbReference type="PROSITE" id="PS50041"/>
    </source>
</evidence>
<proteinExistence type="predicted"/>
<dbReference type="OMA" id="NEIRTCY"/>
<dbReference type="SUPFAM" id="SSF56436">
    <property type="entry name" value="C-type lectin-like"/>
    <property type="match status" value="1"/>
</dbReference>
<sequence length="196" mass="22170">MCLSAFTHYATADTSGNRCFRLAAVCLGLMCVLLLVAITVLWGKCTTERDQLQSSYNNLTVERDLLQTTYNNLTIEISQGTKCPSFSFNLYYFSFTERHWEDSKLFCRRRGGDLVIINSREEQEFLLNSLGSRYAWIGLTNDTGVWKWVDGTALTTGNSRSKNEDCAVMTGIVSAKVWDTKPCYSKLRCICEKSVS</sequence>
<dbReference type="AlphaFoldDB" id="A0A4W4EXQ3"/>